<sequence length="64" mass="7003">MTRSSGSSNPPDLSNVVSLQYLPPLAQAYSFMRESRAHPRHYLPKVLVGGLTSDSSSIVKELTQ</sequence>
<organism evidence="1 2">
    <name type="scientific">Suillus subaureus</name>
    <dbReference type="NCBI Taxonomy" id="48587"/>
    <lineage>
        <taxon>Eukaryota</taxon>
        <taxon>Fungi</taxon>
        <taxon>Dikarya</taxon>
        <taxon>Basidiomycota</taxon>
        <taxon>Agaricomycotina</taxon>
        <taxon>Agaricomycetes</taxon>
        <taxon>Agaricomycetidae</taxon>
        <taxon>Boletales</taxon>
        <taxon>Suillineae</taxon>
        <taxon>Suillaceae</taxon>
        <taxon>Suillus</taxon>
    </lineage>
</organism>
<protein>
    <submittedName>
        <fullName evidence="1">Uncharacterized protein</fullName>
    </submittedName>
</protein>
<dbReference type="RefSeq" id="XP_041186363.1">
    <property type="nucleotide sequence ID" value="XM_041337235.1"/>
</dbReference>
<evidence type="ECO:0000313" key="2">
    <source>
        <dbReference type="Proteomes" id="UP000807769"/>
    </source>
</evidence>
<dbReference type="GeneID" id="64631251"/>
<gene>
    <name evidence="1" type="ORF">BJ212DRAFT_1397245</name>
</gene>
<dbReference type="EMBL" id="JABBWG010000075">
    <property type="protein sequence ID" value="KAG1802980.1"/>
    <property type="molecule type" value="Genomic_DNA"/>
</dbReference>
<evidence type="ECO:0000313" key="1">
    <source>
        <dbReference type="EMBL" id="KAG1802980.1"/>
    </source>
</evidence>
<proteinExistence type="predicted"/>
<keyword evidence="2" id="KW-1185">Reference proteome</keyword>
<accession>A0A9P7DTS9</accession>
<reference evidence="1" key="1">
    <citation type="journal article" date="2020" name="New Phytol.">
        <title>Comparative genomics reveals dynamic genome evolution in host specialist ectomycorrhizal fungi.</title>
        <authorList>
            <person name="Lofgren L.A."/>
            <person name="Nguyen N.H."/>
            <person name="Vilgalys R."/>
            <person name="Ruytinx J."/>
            <person name="Liao H.L."/>
            <person name="Branco S."/>
            <person name="Kuo A."/>
            <person name="LaButti K."/>
            <person name="Lipzen A."/>
            <person name="Andreopoulos W."/>
            <person name="Pangilinan J."/>
            <person name="Riley R."/>
            <person name="Hundley H."/>
            <person name="Na H."/>
            <person name="Barry K."/>
            <person name="Grigoriev I.V."/>
            <person name="Stajich J.E."/>
            <person name="Kennedy P.G."/>
        </authorList>
    </citation>
    <scope>NUCLEOTIDE SEQUENCE</scope>
    <source>
        <strain evidence="1">MN1</strain>
    </source>
</reference>
<dbReference type="AlphaFoldDB" id="A0A9P7DTS9"/>
<dbReference type="Proteomes" id="UP000807769">
    <property type="component" value="Unassembled WGS sequence"/>
</dbReference>
<comment type="caution">
    <text evidence="1">The sequence shown here is derived from an EMBL/GenBank/DDBJ whole genome shotgun (WGS) entry which is preliminary data.</text>
</comment>
<name>A0A9P7DTS9_9AGAM</name>